<sequence>MTCRSLYIPVVGSTRWDIIQLAVFLFFTSAGGTHRLADFRDLFLDFELILLGTPIVFPIV</sequence>
<dbReference type="Proteomes" id="UP000297713">
    <property type="component" value="Unassembled WGS sequence"/>
</dbReference>
<dbReference type="AlphaFoldDB" id="A0A4Y8P811"/>
<organism evidence="1 2">
    <name type="scientific">Methylacidiphilum caldifontis</name>
    <dbReference type="NCBI Taxonomy" id="2795386"/>
    <lineage>
        <taxon>Bacteria</taxon>
        <taxon>Pseudomonadati</taxon>
        <taxon>Verrucomicrobiota</taxon>
        <taxon>Methylacidiphilae</taxon>
        <taxon>Methylacidiphilales</taxon>
        <taxon>Methylacidiphilaceae</taxon>
        <taxon>Methylacidiphilum (ex Ratnadevi et al. 2023)</taxon>
    </lineage>
</organism>
<dbReference type="EMBL" id="LXQC01000187">
    <property type="protein sequence ID" value="TFE66214.1"/>
    <property type="molecule type" value="Genomic_DNA"/>
</dbReference>
<comment type="caution">
    <text evidence="1">The sequence shown here is derived from an EMBL/GenBank/DDBJ whole genome shotgun (WGS) entry which is preliminary data.</text>
</comment>
<protein>
    <submittedName>
        <fullName evidence="1">Uncharacterized protein</fullName>
    </submittedName>
</protein>
<accession>A0A4Y8P811</accession>
<gene>
    <name evidence="1" type="ORF">A7Q10_02465</name>
</gene>
<evidence type="ECO:0000313" key="1">
    <source>
        <dbReference type="EMBL" id="TFE66214.1"/>
    </source>
</evidence>
<evidence type="ECO:0000313" key="2">
    <source>
        <dbReference type="Proteomes" id="UP000297713"/>
    </source>
</evidence>
<name>A0A4Y8P811_9BACT</name>
<keyword evidence="2" id="KW-1185">Reference proteome</keyword>
<reference evidence="1 2" key="1">
    <citation type="submission" date="2016-05" db="EMBL/GenBank/DDBJ databases">
        <title>Diversity and Homogeneity among Thermoacidophilic Verrucomicrobia Methanotrophs Linked with Geographical Origin.</title>
        <authorList>
            <person name="Erikstad H.-A."/>
            <person name="Smestad N.B."/>
            <person name="Ceballos R.M."/>
            <person name="Birkeland N.-K."/>
        </authorList>
    </citation>
    <scope>NUCLEOTIDE SEQUENCE [LARGE SCALE GENOMIC DNA]</scope>
    <source>
        <strain evidence="1 2">Phi</strain>
    </source>
</reference>
<proteinExistence type="predicted"/>